<protein>
    <submittedName>
        <fullName evidence="1">Uncharacterized protein</fullName>
    </submittedName>
</protein>
<dbReference type="RefSeq" id="WP_262139355.1">
    <property type="nucleotide sequence ID" value="NZ_CP106879.1"/>
</dbReference>
<name>A0A9Q9P7J1_9MICO</name>
<reference evidence="1" key="1">
    <citation type="submission" date="2022-09" db="EMBL/GenBank/DDBJ databases">
        <title>Taxonomy of Curtobacterium flaccumfaciens.</title>
        <authorList>
            <person name="Osdaghi E."/>
            <person name="Taghavi S.M."/>
            <person name="Hamidizade M."/>
            <person name="Abachi H."/>
            <person name="Fazliarab A."/>
            <person name="Baeyen S."/>
            <person name="Portier P."/>
            <person name="Van Vaerenbergh J."/>
            <person name="Jacques M.-A."/>
        </authorList>
    </citation>
    <scope>NUCLEOTIDE SEQUENCE</scope>
    <source>
        <strain evidence="1">AGQB46</strain>
    </source>
</reference>
<proteinExistence type="predicted"/>
<evidence type="ECO:0000313" key="2">
    <source>
        <dbReference type="Proteomes" id="UP001062223"/>
    </source>
</evidence>
<gene>
    <name evidence="1" type="ORF">OE229_01095</name>
</gene>
<sequence length="195" mass="20943">MMALEFDHVNAWTKFVDGGPETVGRAAAVNAIGHARHPVPKRAAASVETTMIELARLRDAFDAHDFFVLTTDAPTVEVVAYTIVQYERGLAAADRAVDEALAPLPNRTGQPDVSTVTTALGTATRILDRTETPAPSRFRRAIPSTTIRWVQPIAQLTEPVTAVMTTVIPKRADESFAAPLVDQFALGLVVTPGAE</sequence>
<organism evidence="1 2">
    <name type="scientific">Curtobacterium poinsettiae</name>
    <dbReference type="NCBI Taxonomy" id="159612"/>
    <lineage>
        <taxon>Bacteria</taxon>
        <taxon>Bacillati</taxon>
        <taxon>Actinomycetota</taxon>
        <taxon>Actinomycetes</taxon>
        <taxon>Micrococcales</taxon>
        <taxon>Microbacteriaceae</taxon>
        <taxon>Curtobacterium</taxon>
    </lineage>
</organism>
<dbReference type="Proteomes" id="UP001062223">
    <property type="component" value="Chromosome"/>
</dbReference>
<evidence type="ECO:0000313" key="1">
    <source>
        <dbReference type="EMBL" id="UYC81088.1"/>
    </source>
</evidence>
<dbReference type="KEGG" id="cpoi:OE229_01095"/>
<dbReference type="AlphaFoldDB" id="A0A9Q9P7J1"/>
<dbReference type="EMBL" id="CP106879">
    <property type="protein sequence ID" value="UYC81088.1"/>
    <property type="molecule type" value="Genomic_DNA"/>
</dbReference>
<accession>A0A9Q9P7J1</accession>